<feature type="region of interest" description="Disordered" evidence="1">
    <location>
        <begin position="206"/>
        <end position="258"/>
    </location>
</feature>
<dbReference type="OrthoDB" id="7068031at2"/>
<feature type="compositionally biased region" description="Low complexity" evidence="1">
    <location>
        <begin position="225"/>
        <end position="238"/>
    </location>
</feature>
<evidence type="ECO:0000313" key="3">
    <source>
        <dbReference type="Proteomes" id="UP000184432"/>
    </source>
</evidence>
<name>A0A1M6I6Q3_9FLAO</name>
<feature type="compositionally biased region" description="Basic and acidic residues" evidence="1">
    <location>
        <begin position="244"/>
        <end position="258"/>
    </location>
</feature>
<evidence type="ECO:0000256" key="1">
    <source>
        <dbReference type="SAM" id="MobiDB-lite"/>
    </source>
</evidence>
<dbReference type="STRING" id="570521.SAMN04488508_107150"/>
<protein>
    <submittedName>
        <fullName evidence="2">Uncharacterized protein</fullName>
    </submittedName>
</protein>
<dbReference type="EMBL" id="FQYP01000007">
    <property type="protein sequence ID" value="SHJ30100.1"/>
    <property type="molecule type" value="Genomic_DNA"/>
</dbReference>
<dbReference type="AlphaFoldDB" id="A0A1M6I6Q3"/>
<dbReference type="Proteomes" id="UP000184432">
    <property type="component" value="Unassembled WGS sequence"/>
</dbReference>
<feature type="compositionally biased region" description="Basic and acidic residues" evidence="1">
    <location>
        <begin position="206"/>
        <end position="220"/>
    </location>
</feature>
<sequence length="258" mass="30316">MPKREKEYGDELYKLENIVAYTGDIDKNPSVYFQINHDNGDITYGHITQDHKNKFNIGKEEVRTSDSYEFKNEMVYNEETELNELRSFEYDQNVKQGTHFHRSRNPHIKVDPNDLETIAKLAESIGSCKDIKPKYLDQYVQDKIKEYEDTPDFEKKLDELSTTIEQVTKKYVKKKPGNKLKYEAREKRCKDLIDIEKTALQKDKIEKEKVNEKPNLKEMSKPVNLSSQLSDSQKSQLQNVQSQKDPKQSKDNKKTVQL</sequence>
<keyword evidence="3" id="KW-1185">Reference proteome</keyword>
<reference evidence="3" key="1">
    <citation type="submission" date="2016-11" db="EMBL/GenBank/DDBJ databases">
        <authorList>
            <person name="Varghese N."/>
            <person name="Submissions S."/>
        </authorList>
    </citation>
    <scope>NUCLEOTIDE SEQUENCE [LARGE SCALE GENOMIC DNA]</scope>
    <source>
        <strain evidence="3">DSM 22623</strain>
    </source>
</reference>
<accession>A0A1M6I6Q3</accession>
<organism evidence="2 3">
    <name type="scientific">Aquimarina spongiae</name>
    <dbReference type="NCBI Taxonomy" id="570521"/>
    <lineage>
        <taxon>Bacteria</taxon>
        <taxon>Pseudomonadati</taxon>
        <taxon>Bacteroidota</taxon>
        <taxon>Flavobacteriia</taxon>
        <taxon>Flavobacteriales</taxon>
        <taxon>Flavobacteriaceae</taxon>
        <taxon>Aquimarina</taxon>
    </lineage>
</organism>
<evidence type="ECO:0000313" key="2">
    <source>
        <dbReference type="EMBL" id="SHJ30100.1"/>
    </source>
</evidence>
<gene>
    <name evidence="2" type="ORF">SAMN04488508_107150</name>
</gene>
<dbReference type="RefSeq" id="WP_073318066.1">
    <property type="nucleotide sequence ID" value="NZ_FQYP01000007.1"/>
</dbReference>
<proteinExistence type="predicted"/>